<keyword evidence="5" id="KW-0539">Nucleus</keyword>
<sequence length="395" mass="43640">MFSQRHSCDRCRQQKVRCLKNQESSSTEGGGNDHLAPCERCTKADVRCIYSLRQRNRRPSQYVRKDANTTSRMENLQYDHDLDNVLSSSDARNSNPTDVTVPMFDFSETNISNLDDGGQYDWNNFSFPSGPLHPSAPGDDTTFSGDFDVYAQVNPEDSKVSTRTEDPIDAITRQLTTLSEQTIQATRQLVCAGGDVTLTVNSPVINEAFAGANTLVRIINSLPFAGAACPTLQGCSFVSDDNDSQSTINCGLVFLVLASHQHMLALFRAICHSIQHSLESMALGYEQQQQALHGDGASSAQFVMVLQLVVHLLNRVNRSLRIGNRSEEADGYDNGRAFFLSQRISSGLDDNKDGDTSPSVVDFAGGLLRSLPDEHVRVRQVIQGLQRRMEELLLD</sequence>
<dbReference type="CDD" id="cd00067">
    <property type="entry name" value="GAL4"/>
    <property type="match status" value="1"/>
</dbReference>
<dbReference type="GO" id="GO:0000981">
    <property type="term" value="F:DNA-binding transcription factor activity, RNA polymerase II-specific"/>
    <property type="evidence" value="ECO:0007669"/>
    <property type="project" value="InterPro"/>
</dbReference>
<keyword evidence="8" id="KW-1185">Reference proteome</keyword>
<keyword evidence="3" id="KW-0238">DNA-binding</keyword>
<dbReference type="PANTHER" id="PTHR31845">
    <property type="entry name" value="FINGER DOMAIN PROTEIN, PUTATIVE-RELATED"/>
    <property type="match status" value="1"/>
</dbReference>
<evidence type="ECO:0000256" key="5">
    <source>
        <dbReference type="ARBA" id="ARBA00023242"/>
    </source>
</evidence>
<dbReference type="Proteomes" id="UP000799324">
    <property type="component" value="Unassembled WGS sequence"/>
</dbReference>
<dbReference type="PROSITE" id="PS50048">
    <property type="entry name" value="ZN2_CY6_FUNGAL_2"/>
    <property type="match status" value="1"/>
</dbReference>
<dbReference type="EMBL" id="MU004578">
    <property type="protein sequence ID" value="KAF2647848.1"/>
    <property type="molecule type" value="Genomic_DNA"/>
</dbReference>
<evidence type="ECO:0000256" key="3">
    <source>
        <dbReference type="ARBA" id="ARBA00023125"/>
    </source>
</evidence>
<protein>
    <recommendedName>
        <fullName evidence="6">Zn(2)-C6 fungal-type domain-containing protein</fullName>
    </recommendedName>
</protein>
<gene>
    <name evidence="7" type="ORF">K491DRAFT_277231</name>
</gene>
<feature type="domain" description="Zn(2)-C6 fungal-type" evidence="6">
    <location>
        <begin position="7"/>
        <end position="50"/>
    </location>
</feature>
<dbReference type="GO" id="GO:0000976">
    <property type="term" value="F:transcription cis-regulatory region binding"/>
    <property type="evidence" value="ECO:0007669"/>
    <property type="project" value="TreeGrafter"/>
</dbReference>
<organism evidence="7 8">
    <name type="scientific">Lophiostoma macrostomum CBS 122681</name>
    <dbReference type="NCBI Taxonomy" id="1314788"/>
    <lineage>
        <taxon>Eukaryota</taxon>
        <taxon>Fungi</taxon>
        <taxon>Dikarya</taxon>
        <taxon>Ascomycota</taxon>
        <taxon>Pezizomycotina</taxon>
        <taxon>Dothideomycetes</taxon>
        <taxon>Pleosporomycetidae</taxon>
        <taxon>Pleosporales</taxon>
        <taxon>Lophiostomataceae</taxon>
        <taxon>Lophiostoma</taxon>
    </lineage>
</organism>
<evidence type="ECO:0000259" key="6">
    <source>
        <dbReference type="PROSITE" id="PS50048"/>
    </source>
</evidence>
<proteinExistence type="predicted"/>
<dbReference type="GO" id="GO:0008270">
    <property type="term" value="F:zinc ion binding"/>
    <property type="evidence" value="ECO:0007669"/>
    <property type="project" value="InterPro"/>
</dbReference>
<reference evidence="7" key="1">
    <citation type="journal article" date="2020" name="Stud. Mycol.">
        <title>101 Dothideomycetes genomes: a test case for predicting lifestyles and emergence of pathogens.</title>
        <authorList>
            <person name="Haridas S."/>
            <person name="Albert R."/>
            <person name="Binder M."/>
            <person name="Bloem J."/>
            <person name="Labutti K."/>
            <person name="Salamov A."/>
            <person name="Andreopoulos B."/>
            <person name="Baker S."/>
            <person name="Barry K."/>
            <person name="Bills G."/>
            <person name="Bluhm B."/>
            <person name="Cannon C."/>
            <person name="Castanera R."/>
            <person name="Culley D."/>
            <person name="Daum C."/>
            <person name="Ezra D."/>
            <person name="Gonzalez J."/>
            <person name="Henrissat B."/>
            <person name="Kuo A."/>
            <person name="Liang C."/>
            <person name="Lipzen A."/>
            <person name="Lutzoni F."/>
            <person name="Magnuson J."/>
            <person name="Mondo S."/>
            <person name="Nolan M."/>
            <person name="Ohm R."/>
            <person name="Pangilinan J."/>
            <person name="Park H.-J."/>
            <person name="Ramirez L."/>
            <person name="Alfaro M."/>
            <person name="Sun H."/>
            <person name="Tritt A."/>
            <person name="Yoshinaga Y."/>
            <person name="Zwiers L.-H."/>
            <person name="Turgeon B."/>
            <person name="Goodwin S."/>
            <person name="Spatafora J."/>
            <person name="Crous P."/>
            <person name="Grigoriev I."/>
        </authorList>
    </citation>
    <scope>NUCLEOTIDE SEQUENCE</scope>
    <source>
        <strain evidence="7">CBS 122681</strain>
    </source>
</reference>
<dbReference type="GO" id="GO:0005634">
    <property type="term" value="C:nucleus"/>
    <property type="evidence" value="ECO:0007669"/>
    <property type="project" value="UniProtKB-SubCell"/>
</dbReference>
<dbReference type="SMART" id="SM00066">
    <property type="entry name" value="GAL4"/>
    <property type="match status" value="1"/>
</dbReference>
<dbReference type="InterPro" id="IPR051089">
    <property type="entry name" value="prtT"/>
</dbReference>
<evidence type="ECO:0000256" key="2">
    <source>
        <dbReference type="ARBA" id="ARBA00023015"/>
    </source>
</evidence>
<evidence type="ECO:0000256" key="4">
    <source>
        <dbReference type="ARBA" id="ARBA00023163"/>
    </source>
</evidence>
<evidence type="ECO:0000313" key="8">
    <source>
        <dbReference type="Proteomes" id="UP000799324"/>
    </source>
</evidence>
<dbReference type="InterPro" id="IPR001138">
    <property type="entry name" value="Zn2Cys6_DnaBD"/>
</dbReference>
<dbReference type="InterPro" id="IPR036864">
    <property type="entry name" value="Zn2-C6_fun-type_DNA-bd_sf"/>
</dbReference>
<dbReference type="AlphaFoldDB" id="A0A6A6SNC4"/>
<dbReference type="SUPFAM" id="SSF57701">
    <property type="entry name" value="Zn2/Cys6 DNA-binding domain"/>
    <property type="match status" value="1"/>
</dbReference>
<dbReference type="Gene3D" id="4.10.240.10">
    <property type="entry name" value="Zn(2)-C6 fungal-type DNA-binding domain"/>
    <property type="match status" value="1"/>
</dbReference>
<evidence type="ECO:0000256" key="1">
    <source>
        <dbReference type="ARBA" id="ARBA00004123"/>
    </source>
</evidence>
<evidence type="ECO:0000313" key="7">
    <source>
        <dbReference type="EMBL" id="KAF2647848.1"/>
    </source>
</evidence>
<accession>A0A6A6SNC4</accession>
<dbReference type="OrthoDB" id="4222821at2759"/>
<keyword evidence="4" id="KW-0804">Transcription</keyword>
<dbReference type="PANTHER" id="PTHR31845:SF10">
    <property type="entry name" value="ZN(II)2CYS6 TRANSCRIPTION FACTOR (EUROFUNG)"/>
    <property type="match status" value="1"/>
</dbReference>
<comment type="subcellular location">
    <subcellularLocation>
        <location evidence="1">Nucleus</location>
    </subcellularLocation>
</comment>
<name>A0A6A6SNC4_9PLEO</name>
<keyword evidence="2" id="KW-0805">Transcription regulation</keyword>